<dbReference type="Gene3D" id="3.90.980.20">
    <property type="match status" value="1"/>
</dbReference>
<dbReference type="GO" id="GO:0000976">
    <property type="term" value="F:transcription cis-regulatory region binding"/>
    <property type="evidence" value="ECO:0007669"/>
    <property type="project" value="TreeGrafter"/>
</dbReference>
<evidence type="ECO:0000313" key="10">
    <source>
        <dbReference type="Proteomes" id="UP000076078"/>
    </source>
</evidence>
<dbReference type="CDD" id="cd12872">
    <property type="entry name" value="SPRY_Ash2"/>
    <property type="match status" value="1"/>
</dbReference>
<gene>
    <name evidence="9" type="ORF">DLAC_07181</name>
</gene>
<evidence type="ECO:0000313" key="9">
    <source>
        <dbReference type="EMBL" id="KYQ91941.1"/>
    </source>
</evidence>
<evidence type="ECO:0000256" key="6">
    <source>
        <dbReference type="SAM" id="Coils"/>
    </source>
</evidence>
<evidence type="ECO:0000256" key="2">
    <source>
        <dbReference type="ARBA" id="ARBA00022723"/>
    </source>
</evidence>
<dbReference type="GO" id="GO:0048188">
    <property type="term" value="C:Set1C/COMPASS complex"/>
    <property type="evidence" value="ECO:0007669"/>
    <property type="project" value="InterPro"/>
</dbReference>
<dbReference type="InterPro" id="IPR003877">
    <property type="entry name" value="SPRY_dom"/>
</dbReference>
<dbReference type="InterPro" id="IPR019786">
    <property type="entry name" value="Zinc_finger_PHD-type_CS"/>
</dbReference>
<proteinExistence type="predicted"/>
<evidence type="ECO:0000256" key="7">
    <source>
        <dbReference type="SAM" id="MobiDB-lite"/>
    </source>
</evidence>
<dbReference type="OrthoDB" id="18438at2759"/>
<dbReference type="SMART" id="SM00449">
    <property type="entry name" value="SPRY"/>
    <property type="match status" value="1"/>
</dbReference>
<dbReference type="SUPFAM" id="SSF57903">
    <property type="entry name" value="FYVE/PHD zinc finger"/>
    <property type="match status" value="1"/>
</dbReference>
<dbReference type="InParanoid" id="A0A151ZDD3"/>
<dbReference type="InterPro" id="IPR013320">
    <property type="entry name" value="ConA-like_dom_sf"/>
</dbReference>
<feature type="compositionally biased region" description="Low complexity" evidence="7">
    <location>
        <begin position="39"/>
        <end position="75"/>
    </location>
</feature>
<dbReference type="Pfam" id="PF00622">
    <property type="entry name" value="SPRY"/>
    <property type="match status" value="2"/>
</dbReference>
<feature type="region of interest" description="Disordered" evidence="7">
    <location>
        <begin position="39"/>
        <end position="82"/>
    </location>
</feature>
<dbReference type="GO" id="GO:0008270">
    <property type="term" value="F:zinc ion binding"/>
    <property type="evidence" value="ECO:0007669"/>
    <property type="project" value="UniProtKB-KW"/>
</dbReference>
<dbReference type="PROSITE" id="PS01359">
    <property type="entry name" value="ZF_PHD_1"/>
    <property type="match status" value="1"/>
</dbReference>
<dbReference type="EMBL" id="LODT01000032">
    <property type="protein sequence ID" value="KYQ91941.1"/>
    <property type="molecule type" value="Genomic_DNA"/>
</dbReference>
<keyword evidence="6" id="KW-0175">Coiled coil</keyword>
<accession>A0A151ZDD3</accession>
<evidence type="ECO:0000256" key="1">
    <source>
        <dbReference type="ARBA" id="ARBA00004123"/>
    </source>
</evidence>
<feature type="coiled-coil region" evidence="6">
    <location>
        <begin position="4"/>
        <end position="31"/>
    </location>
</feature>
<keyword evidence="10" id="KW-1185">Reference proteome</keyword>
<dbReference type="PANTHER" id="PTHR10598:SF0">
    <property type="entry name" value="SET1_ASH2 HISTONE METHYLTRANSFERASE COMPLEX SUBUNIT ASH2"/>
    <property type="match status" value="1"/>
</dbReference>
<feature type="domain" description="B30.2/SPRY" evidence="8">
    <location>
        <begin position="314"/>
        <end position="500"/>
    </location>
</feature>
<dbReference type="InterPro" id="IPR037353">
    <property type="entry name" value="ASH2"/>
</dbReference>
<keyword evidence="3" id="KW-0863">Zinc-finger</keyword>
<dbReference type="PANTHER" id="PTHR10598">
    <property type="entry name" value="SET1/ASH2 HISTONE METHYLTRANSFERASE COMPLEX SUBUNIT ASH2"/>
    <property type="match status" value="1"/>
</dbReference>
<dbReference type="InterPro" id="IPR001965">
    <property type="entry name" value="Znf_PHD"/>
</dbReference>
<keyword evidence="5" id="KW-0539">Nucleus</keyword>
<dbReference type="InterPro" id="IPR011011">
    <property type="entry name" value="Znf_FYVE_PHD"/>
</dbReference>
<dbReference type="Proteomes" id="UP000076078">
    <property type="component" value="Unassembled WGS sequence"/>
</dbReference>
<evidence type="ECO:0000259" key="8">
    <source>
        <dbReference type="PROSITE" id="PS50188"/>
    </source>
</evidence>
<reference evidence="9 10" key="1">
    <citation type="submission" date="2015-12" db="EMBL/GenBank/DDBJ databases">
        <title>Dictyostelia acquired genes for synthesis and detection of signals that induce cell-type specialization by lateral gene transfer from prokaryotes.</title>
        <authorList>
            <person name="Gloeckner G."/>
            <person name="Schaap P."/>
        </authorList>
    </citation>
    <scope>NUCLEOTIDE SEQUENCE [LARGE SCALE GENOMIC DNA]</scope>
    <source>
        <strain evidence="9 10">TK</strain>
    </source>
</reference>
<dbReference type="PROSITE" id="PS50188">
    <property type="entry name" value="B302_SPRY"/>
    <property type="match status" value="1"/>
</dbReference>
<comment type="subcellular location">
    <subcellularLocation>
        <location evidence="1">Nucleus</location>
    </subcellularLocation>
</comment>
<dbReference type="FunCoup" id="A0A151ZDD3">
    <property type="interactions" value="1"/>
</dbReference>
<evidence type="ECO:0000256" key="4">
    <source>
        <dbReference type="ARBA" id="ARBA00022833"/>
    </source>
</evidence>
<evidence type="ECO:0000256" key="5">
    <source>
        <dbReference type="ARBA" id="ARBA00023242"/>
    </source>
</evidence>
<dbReference type="Gene3D" id="2.60.120.920">
    <property type="match status" value="1"/>
</dbReference>
<name>A0A151ZDD3_TIELA</name>
<comment type="caution">
    <text evidence="9">The sequence shown here is derived from an EMBL/GenBank/DDBJ whole genome shotgun (WGS) entry which is preliminary data.</text>
</comment>
<sequence length="552" mass="63716">MEDLNDYNNFINSHKRKFDELNNNNNNSNNISTTETTVVESSNNENVQTSSAISTTSTISPTTTITTTNASTSPPLTTPPKKVKEDILSLPYNITTLNWDINHMENKEKCYCYCGKDKENIMLNCDICKQRFHLRCIRLLDGSEQLYGDWVYRFSCSVCTRGNESFERFSKNYVDILEITLFNLQFRKEEKQLLFDTEIQDEKSQLGWGSSYFSLEDEILPFIDHNWNLLCSDKKKKPHWQKPLQQALQSGRIFKSGQINANKPGCYALGTDILLLKDNSVFKDKVLAHLPKKNKKKKKSQQDIQQEERDKYLTIILLTPNKEPTFIPGIEYDILCLARQNSAPQVRILDDLMTVRNDKGYRTVRSSFPVVTGEWYFEIELLDDVGNVRLGWSTFRSDVQANVGYDQFGYSYRNSQGDIFHKAQSQSYFEPYASRDVIGFYIKLPVINNVTTQEEINFPFINQISIIDMFLNEQQQDINNYPTLGDQSEIRFFKNGQSPGVAFKNLSKGMYYPSASLYLGAGVKFNFGPNFKYPPQNLTFKPYCDLLKKSIK</sequence>
<dbReference type="SMART" id="SM00249">
    <property type="entry name" value="PHD"/>
    <property type="match status" value="1"/>
</dbReference>
<dbReference type="InterPro" id="IPR001870">
    <property type="entry name" value="B30.2/SPRY"/>
</dbReference>
<protein>
    <recommendedName>
        <fullName evidence="8">B30.2/SPRY domain-containing protein</fullName>
    </recommendedName>
</protein>
<dbReference type="OMA" id="VYRFSCS"/>
<keyword evidence="4" id="KW-0862">Zinc</keyword>
<keyword evidence="2" id="KW-0479">Metal-binding</keyword>
<dbReference type="AlphaFoldDB" id="A0A151ZDD3"/>
<organism evidence="9 10">
    <name type="scientific">Tieghemostelium lacteum</name>
    <name type="common">Slime mold</name>
    <name type="synonym">Dictyostelium lacteum</name>
    <dbReference type="NCBI Taxonomy" id="361077"/>
    <lineage>
        <taxon>Eukaryota</taxon>
        <taxon>Amoebozoa</taxon>
        <taxon>Evosea</taxon>
        <taxon>Eumycetozoa</taxon>
        <taxon>Dictyostelia</taxon>
        <taxon>Dictyosteliales</taxon>
        <taxon>Raperosteliaceae</taxon>
        <taxon>Tieghemostelium</taxon>
    </lineage>
</organism>
<evidence type="ECO:0000256" key="3">
    <source>
        <dbReference type="ARBA" id="ARBA00022771"/>
    </source>
</evidence>
<dbReference type="SUPFAM" id="SSF49899">
    <property type="entry name" value="Concanavalin A-like lectins/glucanases"/>
    <property type="match status" value="1"/>
</dbReference>
<dbReference type="InterPro" id="IPR043136">
    <property type="entry name" value="B30.2/SPRY_sf"/>
</dbReference>
<dbReference type="STRING" id="361077.A0A151ZDD3"/>